<evidence type="ECO:0000313" key="4">
    <source>
        <dbReference type="Proteomes" id="UP001516023"/>
    </source>
</evidence>
<comment type="caution">
    <text evidence="3">The sequence shown here is derived from an EMBL/GenBank/DDBJ whole genome shotgun (WGS) entry which is preliminary data.</text>
</comment>
<keyword evidence="4" id="KW-1185">Reference proteome</keyword>
<reference evidence="3 4" key="1">
    <citation type="journal article" date="2020" name="G3 (Bethesda)">
        <title>Improved Reference Genome for Cyclotella cryptica CCMP332, a Model for Cell Wall Morphogenesis, Salinity Adaptation, and Lipid Production in Diatoms (Bacillariophyta).</title>
        <authorList>
            <person name="Roberts W.R."/>
            <person name="Downey K.M."/>
            <person name="Ruck E.C."/>
            <person name="Traller J.C."/>
            <person name="Alverson A.J."/>
        </authorList>
    </citation>
    <scope>NUCLEOTIDE SEQUENCE [LARGE SCALE GENOMIC DNA]</scope>
    <source>
        <strain evidence="3 4">CCMP332</strain>
    </source>
</reference>
<evidence type="ECO:0000259" key="2">
    <source>
        <dbReference type="Pfam" id="PF03781"/>
    </source>
</evidence>
<dbReference type="Proteomes" id="UP001516023">
    <property type="component" value="Unassembled WGS sequence"/>
</dbReference>
<protein>
    <recommendedName>
        <fullName evidence="2">Sulfatase-modifying factor enzyme-like domain-containing protein</fullName>
    </recommendedName>
</protein>
<feature type="region of interest" description="Disordered" evidence="1">
    <location>
        <begin position="489"/>
        <end position="541"/>
    </location>
</feature>
<dbReference type="EMBL" id="JABMIG020000480">
    <property type="protein sequence ID" value="KAL3776655.1"/>
    <property type="molecule type" value="Genomic_DNA"/>
</dbReference>
<sequence length="541" mass="61506">MNLPTKARVTRPREGIGTELSPKPLRNSLEPVRAPARPLSLVSPARVQYDTQLSQQDDEHLSRFWYIMRTRTAPMTPRLLSILLLVFVSSARASADPADSTDQEPHPDPNEEDYSGMVYIGRMDENGRRVGFDMDNGIKYIFGTSFDETHKSIAESSLAHAHYGPDVDHDIADRSRGKTREQVLHEQRIGKLDLSQGPKPFGWFEEHPLDGGAVPPRVVRVEPFFIDIAPVTNKDYGKFVRATYYETEAEKFGWSFVLSSFLPNASSLETAEVDPEAEDWVATDKAYWRNPEGPGTSYKYRENHPVVHVSHRDAAEYCKWVGKRLPGEREWEAAARAGHYGPNNRTLFVWGEEQNVSVAKDYANLWGEGSFPWENRAEDGWRGTSPVKSFKSNAFGLYDMTGNVWEWMRGGKHKSRIVRGASYVDSLDGSFNHAATLGARATLHGTTTTGNVGFRCVKSPRRRVEHHWVYENESDSGSQLVLEDADGHRQFSQYNQPQRKIETDDDEFEEEEDYDPTKPRPDERRGRKKVVKPRTLTSDEL</sequence>
<feature type="region of interest" description="Disordered" evidence="1">
    <location>
        <begin position="1"/>
        <end position="29"/>
    </location>
</feature>
<name>A0ABD3NSF6_9STRA</name>
<feature type="compositionally biased region" description="Acidic residues" evidence="1">
    <location>
        <begin position="503"/>
        <end position="514"/>
    </location>
</feature>
<dbReference type="PANTHER" id="PTHR23150">
    <property type="entry name" value="SULFATASE MODIFYING FACTOR 1, 2"/>
    <property type="match status" value="1"/>
</dbReference>
<dbReference type="PANTHER" id="PTHR23150:SF19">
    <property type="entry name" value="FORMYLGLYCINE-GENERATING ENZYME"/>
    <property type="match status" value="1"/>
</dbReference>
<proteinExistence type="predicted"/>
<dbReference type="Pfam" id="PF03781">
    <property type="entry name" value="FGE-sulfatase"/>
    <property type="match status" value="1"/>
</dbReference>
<dbReference type="Gene3D" id="3.90.1580.10">
    <property type="entry name" value="paralog of FGE (formylglycine-generating enzyme)"/>
    <property type="match status" value="1"/>
</dbReference>
<feature type="compositionally biased region" description="Basic and acidic residues" evidence="1">
    <location>
        <begin position="515"/>
        <end position="525"/>
    </location>
</feature>
<dbReference type="InterPro" id="IPR016187">
    <property type="entry name" value="CTDL_fold"/>
</dbReference>
<dbReference type="InterPro" id="IPR005532">
    <property type="entry name" value="SUMF_dom"/>
</dbReference>
<dbReference type="InterPro" id="IPR051043">
    <property type="entry name" value="Sulfatase_Mod_Factor_Kinase"/>
</dbReference>
<dbReference type="AlphaFoldDB" id="A0ABD3NSF6"/>
<dbReference type="SUPFAM" id="SSF56436">
    <property type="entry name" value="C-type lectin-like"/>
    <property type="match status" value="1"/>
</dbReference>
<evidence type="ECO:0000313" key="3">
    <source>
        <dbReference type="EMBL" id="KAL3776655.1"/>
    </source>
</evidence>
<evidence type="ECO:0000256" key="1">
    <source>
        <dbReference type="SAM" id="MobiDB-lite"/>
    </source>
</evidence>
<accession>A0ABD3NSF6</accession>
<organism evidence="3 4">
    <name type="scientific">Cyclotella cryptica</name>
    <dbReference type="NCBI Taxonomy" id="29204"/>
    <lineage>
        <taxon>Eukaryota</taxon>
        <taxon>Sar</taxon>
        <taxon>Stramenopiles</taxon>
        <taxon>Ochrophyta</taxon>
        <taxon>Bacillariophyta</taxon>
        <taxon>Coscinodiscophyceae</taxon>
        <taxon>Thalassiosirophycidae</taxon>
        <taxon>Stephanodiscales</taxon>
        <taxon>Stephanodiscaceae</taxon>
        <taxon>Cyclotella</taxon>
    </lineage>
</organism>
<gene>
    <name evidence="3" type="ORF">HJC23_001901</name>
</gene>
<feature type="region of interest" description="Disordered" evidence="1">
    <location>
        <begin position="95"/>
        <end position="115"/>
    </location>
</feature>
<dbReference type="InterPro" id="IPR042095">
    <property type="entry name" value="SUMF_sf"/>
</dbReference>
<feature type="domain" description="Sulfatase-modifying factor enzyme-like" evidence="2">
    <location>
        <begin position="208"/>
        <end position="458"/>
    </location>
</feature>